<dbReference type="Gene3D" id="3.60.10.10">
    <property type="entry name" value="Endonuclease/exonuclease/phosphatase"/>
    <property type="match status" value="1"/>
</dbReference>
<dbReference type="InterPro" id="IPR036691">
    <property type="entry name" value="Endo/exonu/phosph_ase_sf"/>
</dbReference>
<comment type="caution">
    <text evidence="2">The sequence shown here is derived from an EMBL/GenBank/DDBJ whole genome shotgun (WGS) entry which is preliminary data.</text>
</comment>
<dbReference type="AlphaFoldDB" id="A0A4Z0W1Q4"/>
<accession>A0A4Z0W1Q4</accession>
<organism evidence="2 3">
    <name type="scientific">Natronospirillum operosum</name>
    <dbReference type="NCBI Taxonomy" id="2759953"/>
    <lineage>
        <taxon>Bacteria</taxon>
        <taxon>Pseudomonadati</taxon>
        <taxon>Pseudomonadota</taxon>
        <taxon>Gammaproteobacteria</taxon>
        <taxon>Oceanospirillales</taxon>
        <taxon>Natronospirillaceae</taxon>
        <taxon>Natronospirillum</taxon>
    </lineage>
</organism>
<dbReference type="OrthoDB" id="9800417at2"/>
<name>A0A4Z0W1Q4_9GAMM</name>
<evidence type="ECO:0000259" key="1">
    <source>
        <dbReference type="Pfam" id="PF03372"/>
    </source>
</evidence>
<protein>
    <recommendedName>
        <fullName evidence="1">Endonuclease/exonuclease/phosphatase domain-containing protein</fullName>
    </recommendedName>
</protein>
<gene>
    <name evidence="2" type="ORF">E4656_18545</name>
</gene>
<proteinExistence type="predicted"/>
<dbReference type="GO" id="GO:0003824">
    <property type="term" value="F:catalytic activity"/>
    <property type="evidence" value="ECO:0007669"/>
    <property type="project" value="InterPro"/>
</dbReference>
<evidence type="ECO:0000313" key="3">
    <source>
        <dbReference type="Proteomes" id="UP000297475"/>
    </source>
</evidence>
<dbReference type="Pfam" id="PF03372">
    <property type="entry name" value="Exo_endo_phos"/>
    <property type="match status" value="1"/>
</dbReference>
<dbReference type="PANTHER" id="PTHR42834:SF1">
    <property type="entry name" value="ENDONUCLEASE_EXONUCLEASE_PHOSPHATASE FAMILY PROTEIN (AFU_ORTHOLOGUE AFUA_3G09210)"/>
    <property type="match status" value="1"/>
</dbReference>
<dbReference type="InterPro" id="IPR005135">
    <property type="entry name" value="Endo/exonuclease/phosphatase"/>
</dbReference>
<evidence type="ECO:0000313" key="2">
    <source>
        <dbReference type="EMBL" id="TGG90400.1"/>
    </source>
</evidence>
<feature type="domain" description="Endonuclease/exonuclease/phosphatase" evidence="1">
    <location>
        <begin position="286"/>
        <end position="545"/>
    </location>
</feature>
<dbReference type="Proteomes" id="UP000297475">
    <property type="component" value="Unassembled WGS sequence"/>
</dbReference>
<keyword evidence="3" id="KW-1185">Reference proteome</keyword>
<dbReference type="CDD" id="cd04486">
    <property type="entry name" value="YhcR_OBF_like"/>
    <property type="match status" value="1"/>
</dbReference>
<reference evidence="2 3" key="1">
    <citation type="submission" date="2019-04" db="EMBL/GenBank/DDBJ databases">
        <title>Natronospirillum operosus gen. nov., sp. nov., a haloalkaliphilic satellite isolated from decaying biomass of laboratory culture of cyanobacterium Geitlerinema sp. and proposal of Natronospirillaceae fam. nov. and Saccharospirillaceae fam. nov.</title>
        <authorList>
            <person name="Kevbrin V."/>
            <person name="Boltyanskaya Y."/>
            <person name="Koziaeva V."/>
            <person name="Grouzdev D.S."/>
            <person name="Park M."/>
            <person name="Cho J."/>
        </authorList>
    </citation>
    <scope>NUCLEOTIDE SEQUENCE [LARGE SCALE GENOMIC DNA]</scope>
    <source>
        <strain evidence="2 3">G-116</strain>
    </source>
</reference>
<sequence>MENPSILVKYSAPAREPHGERDYSRLTAVSQPALHCDRQDPQFLRGRCLPGCALALTLLAGTAHAACGSAIHPYVVQGPGEASPMEGETVTATGTVTAVTPDLRGFFIQGPTDGDPRTSEALFIFSPERAVEIGRQVAVTGEVKEFHGLTELTAVRRVTDCGPGEMPEPVLLGSPAEPLENMRVRIPESIIVDNYRLFDVGELVVADGTHEWTLEDASNERRLQEIPWGLPQDPTLVANGNRVGELTGVLTWRWNRWVILPDEPLTIEPADWTIQPPENSQLRLVSFNIENLFSGLHGDFSHSRGAGSAAEWARQRQKVASALQALDADLLLLQEMEHDQGSGSEVLAEMAALIASRGGRHYEAIAPSVRPGDDAITNAFLYDPERLQPEGELQRIESDPRPALIQAFTRLDSGATVEVINVHMKSRGHNCDHLCKAERAEEMELIMTWLGAQDEQPFRLLGGDFNTLTGESLWAPLVDAGWQRLDVEAPTYWFRGRAQQLDHIWLHSAPAGISGQVQPGHAEMPPLPYLHPLYDPQSPWGASDHNPVILHW</sequence>
<dbReference type="SUPFAM" id="SSF56219">
    <property type="entry name" value="DNase I-like"/>
    <property type="match status" value="1"/>
</dbReference>
<dbReference type="PANTHER" id="PTHR42834">
    <property type="entry name" value="ENDONUCLEASE/EXONUCLEASE/PHOSPHATASE FAMILY PROTEIN (AFU_ORTHOLOGUE AFUA_3G09210)"/>
    <property type="match status" value="1"/>
</dbReference>
<dbReference type="EMBL" id="SRMF01000013">
    <property type="protein sequence ID" value="TGG90400.1"/>
    <property type="molecule type" value="Genomic_DNA"/>
</dbReference>